<evidence type="ECO:0000313" key="4">
    <source>
        <dbReference type="Proteomes" id="UP000799439"/>
    </source>
</evidence>
<name>A0A9P4J8S8_9PEZI</name>
<keyword evidence="1" id="KW-0694">RNA-binding</keyword>
<dbReference type="EMBL" id="ML996083">
    <property type="protein sequence ID" value="KAF2155215.1"/>
    <property type="molecule type" value="Genomic_DNA"/>
</dbReference>
<accession>A0A9P4J8S8</accession>
<dbReference type="SUPFAM" id="SSF143437">
    <property type="entry name" value="THUMP domain-like"/>
    <property type="match status" value="1"/>
</dbReference>
<evidence type="ECO:0000259" key="2">
    <source>
        <dbReference type="PROSITE" id="PS51165"/>
    </source>
</evidence>
<dbReference type="InterPro" id="IPR004114">
    <property type="entry name" value="THUMP_dom"/>
</dbReference>
<dbReference type="Proteomes" id="UP000799439">
    <property type="component" value="Unassembled WGS sequence"/>
</dbReference>
<dbReference type="GO" id="GO:0003723">
    <property type="term" value="F:RNA binding"/>
    <property type="evidence" value="ECO:0007669"/>
    <property type="project" value="UniProtKB-UniRule"/>
</dbReference>
<dbReference type="PANTHER" id="PTHR13452">
    <property type="entry name" value="THUMP DOMAIN CONTAINING PROTEIN 1-RELATED"/>
    <property type="match status" value="1"/>
</dbReference>
<dbReference type="Gene3D" id="3.30.2300.10">
    <property type="entry name" value="THUMP superfamily"/>
    <property type="match status" value="1"/>
</dbReference>
<feature type="domain" description="THUMP" evidence="2">
    <location>
        <begin position="107"/>
        <end position="213"/>
    </location>
</feature>
<sequence>MHGRATRSSHRGDQDCMNHCRVPDSLDQFTTGPNSEESIDGVTDTVAKDSSIDDIEKDITSEIADIRKPSKKTGIAAVWTDVPCLVFFRTSPPIDPVSLVQDVVRSAAKDPTKKRTRCTQRLTPSTLIGFASEEGLDKVAREVLAPHFHAELAVPKKFAIRPNIRNHNILKRDGVIKQVASIVGPGHTVDLKNYDLLILVDIMKNVCGLSVVGPEYESLKRYNLQEIFEPTSQQPQPDAQAQ</sequence>
<dbReference type="Pfam" id="PF02926">
    <property type="entry name" value="THUMP"/>
    <property type="match status" value="1"/>
</dbReference>
<dbReference type="GO" id="GO:0006400">
    <property type="term" value="P:tRNA modification"/>
    <property type="evidence" value="ECO:0007669"/>
    <property type="project" value="InterPro"/>
</dbReference>
<dbReference type="FunFam" id="3.30.2300.10:FF:000001">
    <property type="entry name" value="THUMP domain-containing protein 1"/>
    <property type="match status" value="1"/>
</dbReference>
<dbReference type="CDD" id="cd11717">
    <property type="entry name" value="THUMP_THUMPD1_like"/>
    <property type="match status" value="1"/>
</dbReference>
<dbReference type="PANTHER" id="PTHR13452:SF10">
    <property type="entry name" value="THUMP DOMAIN-CONTAINING PROTEIN 1"/>
    <property type="match status" value="1"/>
</dbReference>
<dbReference type="SMART" id="SM00981">
    <property type="entry name" value="THUMP"/>
    <property type="match status" value="1"/>
</dbReference>
<reference evidence="3" key="1">
    <citation type="journal article" date="2020" name="Stud. Mycol.">
        <title>101 Dothideomycetes genomes: a test case for predicting lifestyles and emergence of pathogens.</title>
        <authorList>
            <person name="Haridas S."/>
            <person name="Albert R."/>
            <person name="Binder M."/>
            <person name="Bloem J."/>
            <person name="Labutti K."/>
            <person name="Salamov A."/>
            <person name="Andreopoulos B."/>
            <person name="Baker S."/>
            <person name="Barry K."/>
            <person name="Bills G."/>
            <person name="Bluhm B."/>
            <person name="Cannon C."/>
            <person name="Castanera R."/>
            <person name="Culley D."/>
            <person name="Daum C."/>
            <person name="Ezra D."/>
            <person name="Gonzalez J."/>
            <person name="Henrissat B."/>
            <person name="Kuo A."/>
            <person name="Liang C."/>
            <person name="Lipzen A."/>
            <person name="Lutzoni F."/>
            <person name="Magnuson J."/>
            <person name="Mondo S."/>
            <person name="Nolan M."/>
            <person name="Ohm R."/>
            <person name="Pangilinan J."/>
            <person name="Park H.-J."/>
            <person name="Ramirez L."/>
            <person name="Alfaro M."/>
            <person name="Sun H."/>
            <person name="Tritt A."/>
            <person name="Yoshinaga Y."/>
            <person name="Zwiers L.-H."/>
            <person name="Turgeon B."/>
            <person name="Goodwin S."/>
            <person name="Spatafora J."/>
            <person name="Crous P."/>
            <person name="Grigoriev I."/>
        </authorList>
    </citation>
    <scope>NUCLEOTIDE SEQUENCE</scope>
    <source>
        <strain evidence="3">CBS 260.36</strain>
    </source>
</reference>
<proteinExistence type="predicted"/>
<dbReference type="AlphaFoldDB" id="A0A9P4J8S8"/>
<dbReference type="PROSITE" id="PS51165">
    <property type="entry name" value="THUMP"/>
    <property type="match status" value="1"/>
</dbReference>
<protein>
    <recommendedName>
        <fullName evidence="2">THUMP domain-containing protein</fullName>
    </recommendedName>
</protein>
<dbReference type="InterPro" id="IPR040183">
    <property type="entry name" value="THUMPD1-like"/>
</dbReference>
<keyword evidence="4" id="KW-1185">Reference proteome</keyword>
<dbReference type="OrthoDB" id="367221at2759"/>
<gene>
    <name evidence="3" type="ORF">K461DRAFT_276416</name>
</gene>
<comment type="caution">
    <text evidence="3">The sequence shown here is derived from an EMBL/GenBank/DDBJ whole genome shotgun (WGS) entry which is preliminary data.</text>
</comment>
<organism evidence="3 4">
    <name type="scientific">Myriangium duriaei CBS 260.36</name>
    <dbReference type="NCBI Taxonomy" id="1168546"/>
    <lineage>
        <taxon>Eukaryota</taxon>
        <taxon>Fungi</taxon>
        <taxon>Dikarya</taxon>
        <taxon>Ascomycota</taxon>
        <taxon>Pezizomycotina</taxon>
        <taxon>Dothideomycetes</taxon>
        <taxon>Dothideomycetidae</taxon>
        <taxon>Myriangiales</taxon>
        <taxon>Myriangiaceae</taxon>
        <taxon>Myriangium</taxon>
    </lineage>
</organism>
<evidence type="ECO:0000256" key="1">
    <source>
        <dbReference type="PROSITE-ProRule" id="PRU00529"/>
    </source>
</evidence>
<evidence type="ECO:0000313" key="3">
    <source>
        <dbReference type="EMBL" id="KAF2155215.1"/>
    </source>
</evidence>